<dbReference type="AlphaFoldDB" id="A0A7L5DVJ6"/>
<feature type="binding site" evidence="1">
    <location>
        <position position="239"/>
    </location>
    <ligand>
        <name>a divalent metal cation</name>
        <dbReference type="ChEBI" id="CHEBI:60240"/>
        <note>catalytic</note>
    </ligand>
</feature>
<dbReference type="InterPro" id="IPR029068">
    <property type="entry name" value="Glyas_Bleomycin-R_OHBP_Dase"/>
</dbReference>
<evidence type="ECO:0000259" key="2">
    <source>
        <dbReference type="Pfam" id="PF01261"/>
    </source>
</evidence>
<evidence type="ECO:0000313" key="4">
    <source>
        <dbReference type="Proteomes" id="UP000501128"/>
    </source>
</evidence>
<dbReference type="GO" id="GO:0046565">
    <property type="term" value="F:3-dehydroshikimate dehydratase activity"/>
    <property type="evidence" value="ECO:0007669"/>
    <property type="project" value="UniProtKB-UniRule"/>
</dbReference>
<reference evidence="3 4" key="1">
    <citation type="submission" date="2020-04" db="EMBL/GenBank/DDBJ databases">
        <title>Genome sequencing of novel species.</title>
        <authorList>
            <person name="Heo J."/>
            <person name="Kim S.-J."/>
            <person name="Kim J.-S."/>
            <person name="Hong S.-B."/>
            <person name="Kwon S.-W."/>
        </authorList>
    </citation>
    <scope>NUCLEOTIDE SEQUENCE [LARGE SCALE GENOMIC DNA]</scope>
    <source>
        <strain evidence="3 4">CJU-R4</strain>
    </source>
</reference>
<dbReference type="InterPro" id="IPR043700">
    <property type="entry name" value="DSD"/>
</dbReference>
<dbReference type="EC" id="4.2.1.118" evidence="1"/>
<feature type="binding site" evidence="1">
    <location>
        <position position="134"/>
    </location>
    <ligand>
        <name>a divalent metal cation</name>
        <dbReference type="ChEBI" id="CHEBI:60240"/>
        <note>catalytic</note>
    </ligand>
</feature>
<feature type="domain" description="Xylose isomerase-like TIM barrel" evidence="2">
    <location>
        <begin position="19"/>
        <end position="249"/>
    </location>
</feature>
<dbReference type="InterPro" id="IPR050312">
    <property type="entry name" value="IolE/XylAMocC-like"/>
</dbReference>
<dbReference type="KEGG" id="srho:HH216_17410"/>
<feature type="binding site" evidence="1">
    <location>
        <position position="165"/>
    </location>
    <ligand>
        <name>a divalent metal cation</name>
        <dbReference type="ChEBI" id="CHEBI:60240"/>
        <note>catalytic</note>
    </ligand>
</feature>
<comment type="similarity">
    <text evidence="1">Belongs to the bacterial two-domain DSD family.</text>
</comment>
<sequence>MLHSIATVSLSGTLLEKTRAIANAGYDGIELFENDLTISTVSPTDYRNLLAELGLELVGLQPFRDYEAMPEPFKTRSLDRAKRKFELMHQLDTETLFICSNTSPHTIDSLEKAAEDLYDMAELARQHGFRIGYEALSWGRHVNTYHQSVEIVRRANHPNLGNILDNFHISALNSTFEDIYTIPAHKLTIVQMADAPRFDMGAMHLGRHYRCFPGQGSFPVVEFLKAVQSTGYDGYLSHEIFSDEFRSSAIEPVAVDGKRSLIWLEQTLNQTPKPDLQRLEFVEFTTTPDAQPDLIDLLANLGFAETFRHRTKAVSLWQCGQVTVVLNRQADDYAPNTVCAIGFRTPDKQAVAQRAKQLRYDWQERSRSPNELDMPASRGIGGMLYYFIDESAGNAIYDLEFDPTGHTPTGPDALRFDHIGHTVGHDAYLSNTLYYRTLLGLSVDESLELLDPRGIVYSRVAANGSGSIRIPLSSSRSQGTSSDQFVARSGSGIQQIAWHTDDIFGLVASVRNKDLILPIPANYYDDLQAKTDLPDAQIAAMQAHNILYDRNESGVFFHVYFKEINGLFIEIVHRQGSYSRFGEINAQVRLAAQARTRT</sequence>
<dbReference type="Pfam" id="PF01261">
    <property type="entry name" value="AP_endonuc_2"/>
    <property type="match status" value="1"/>
</dbReference>
<keyword evidence="3" id="KW-0670">Pyruvate</keyword>
<dbReference type="InterPro" id="IPR013022">
    <property type="entry name" value="Xyl_isomerase-like_TIM-brl"/>
</dbReference>
<evidence type="ECO:0000313" key="3">
    <source>
        <dbReference type="EMBL" id="QJD79987.1"/>
    </source>
</evidence>
<comment type="caution">
    <text evidence="1">Lacks conserved residue(s) required for the propagation of feature annotation.</text>
</comment>
<keyword evidence="1" id="KW-0456">Lyase</keyword>
<dbReference type="HAMAP" id="MF_02238">
    <property type="entry name" value="DSD"/>
    <property type="match status" value="1"/>
</dbReference>
<dbReference type="EMBL" id="CP051677">
    <property type="protein sequence ID" value="QJD79987.1"/>
    <property type="molecule type" value="Genomic_DNA"/>
</dbReference>
<dbReference type="Proteomes" id="UP000501128">
    <property type="component" value="Chromosome"/>
</dbReference>
<comment type="function">
    <text evidence="1">Catalyzes the conversion of 3-dehydroshikimate to protocatechuate (3,4-dihydroxybenzoate), a common intermediate of quinate and shikimate degradation pathways.</text>
</comment>
<comment type="catalytic activity">
    <reaction evidence="1">
        <text>3-dehydroshikimate = 3,4-dihydroxybenzoate + H2O</text>
        <dbReference type="Rhea" id="RHEA:24848"/>
        <dbReference type="ChEBI" id="CHEBI:15377"/>
        <dbReference type="ChEBI" id="CHEBI:16630"/>
        <dbReference type="ChEBI" id="CHEBI:36241"/>
        <dbReference type="EC" id="4.2.1.118"/>
    </reaction>
</comment>
<dbReference type="Gene3D" id="3.20.20.150">
    <property type="entry name" value="Divalent-metal-dependent TIM barrel enzymes"/>
    <property type="match status" value="1"/>
</dbReference>
<dbReference type="GO" id="GO:0016853">
    <property type="term" value="F:isomerase activity"/>
    <property type="evidence" value="ECO:0007669"/>
    <property type="project" value="UniProtKB-KW"/>
</dbReference>
<dbReference type="Pfam" id="PF14696">
    <property type="entry name" value="Glyoxalase_5"/>
    <property type="match status" value="1"/>
</dbReference>
<dbReference type="UniPathway" id="UPA00088"/>
<dbReference type="PANTHER" id="PTHR12110:SF21">
    <property type="entry name" value="XYLOSE ISOMERASE-LIKE TIM BARREL DOMAIN-CONTAINING PROTEIN"/>
    <property type="match status" value="1"/>
</dbReference>
<dbReference type="PANTHER" id="PTHR12110">
    <property type="entry name" value="HYDROXYPYRUVATE ISOMERASE"/>
    <property type="match status" value="1"/>
</dbReference>
<organism evidence="3 4">
    <name type="scientific">Spirosoma rhododendri</name>
    <dbReference type="NCBI Taxonomy" id="2728024"/>
    <lineage>
        <taxon>Bacteria</taxon>
        <taxon>Pseudomonadati</taxon>
        <taxon>Bacteroidota</taxon>
        <taxon>Cytophagia</taxon>
        <taxon>Cytophagales</taxon>
        <taxon>Cytophagaceae</taxon>
        <taxon>Spirosoma</taxon>
    </lineage>
</organism>
<proteinExistence type="inferred from homology"/>
<comment type="pathway">
    <text evidence="1">Aromatic compound metabolism; 3,4-dihydroxybenzoate biosynthesis.</text>
</comment>
<gene>
    <name evidence="3" type="ORF">HH216_17410</name>
</gene>
<dbReference type="SUPFAM" id="SSF54593">
    <property type="entry name" value="Glyoxalase/Bleomycin resistance protein/Dihydroxybiphenyl dioxygenase"/>
    <property type="match status" value="1"/>
</dbReference>
<keyword evidence="3" id="KW-0413">Isomerase</keyword>
<dbReference type="InterPro" id="IPR036237">
    <property type="entry name" value="Xyl_isomerase-like_sf"/>
</dbReference>
<dbReference type="RefSeq" id="WP_169551948.1">
    <property type="nucleotide sequence ID" value="NZ_CP051677.1"/>
</dbReference>
<protein>
    <recommendedName>
        <fullName evidence="1">3-dehydroshikimate dehydratase</fullName>
        <shortName evidence="1">DSD</shortName>
        <ecNumber evidence="1">4.2.1.118</ecNumber>
    </recommendedName>
</protein>
<accession>A0A7L5DVJ6</accession>
<keyword evidence="1" id="KW-0479">Metal-binding</keyword>
<dbReference type="Gene3D" id="3.10.180.10">
    <property type="entry name" value="2,3-Dihydroxybiphenyl 1,2-Dioxygenase, domain 1"/>
    <property type="match status" value="2"/>
</dbReference>
<evidence type="ECO:0000256" key="1">
    <source>
        <dbReference type="HAMAP-Rule" id="MF_02238"/>
    </source>
</evidence>
<comment type="cofactor">
    <cofactor evidence="1">
        <name>a divalent metal cation</name>
        <dbReference type="ChEBI" id="CHEBI:60240"/>
    </cofactor>
</comment>
<name>A0A7L5DVJ6_9BACT</name>
<feature type="binding site" evidence="1">
    <location>
        <position position="191"/>
    </location>
    <ligand>
        <name>a divalent metal cation</name>
        <dbReference type="ChEBI" id="CHEBI:60240"/>
        <note>catalytic</note>
    </ligand>
</feature>
<dbReference type="GO" id="GO:0046872">
    <property type="term" value="F:metal ion binding"/>
    <property type="evidence" value="ECO:0007669"/>
    <property type="project" value="UniProtKB-UniRule"/>
</dbReference>
<dbReference type="SUPFAM" id="SSF51658">
    <property type="entry name" value="Xylose isomerase-like"/>
    <property type="match status" value="1"/>
</dbReference>
<dbReference type="GO" id="GO:0046279">
    <property type="term" value="P:3,4-dihydroxybenzoate biosynthetic process"/>
    <property type="evidence" value="ECO:0007669"/>
    <property type="project" value="UniProtKB-UniRule"/>
</dbReference>
<keyword evidence="4" id="KW-1185">Reference proteome</keyword>